<evidence type="ECO:0000313" key="5">
    <source>
        <dbReference type="Proteomes" id="UP000824190"/>
    </source>
</evidence>
<evidence type="ECO:0000313" key="4">
    <source>
        <dbReference type="EMBL" id="HIW92224.1"/>
    </source>
</evidence>
<dbReference type="Gene3D" id="1.10.357.10">
    <property type="entry name" value="Tetracycline Repressor, domain 2"/>
    <property type="match status" value="1"/>
</dbReference>
<evidence type="ECO:0000259" key="3">
    <source>
        <dbReference type="PROSITE" id="PS50977"/>
    </source>
</evidence>
<dbReference type="EMBL" id="DXGC01000094">
    <property type="protein sequence ID" value="HIW92224.1"/>
    <property type="molecule type" value="Genomic_DNA"/>
</dbReference>
<feature type="DNA-binding region" description="H-T-H motif" evidence="2">
    <location>
        <begin position="37"/>
        <end position="56"/>
    </location>
</feature>
<sequence>MTSRETGGARDAKERIVDAAVARLHRDGLTVALAGISLEEAIAEAGVARATGYRRWPNRQDFARAVLVRVVREAELVPESEETLAAIRNAVSRVNAVAERGEIADPGRTAVVEALRIATEADFRRLVTSRRWRDYLALRATCAGLPDEELRAELTAELRRADKDFTAGRGRVYARATRALGYRVQVPALGEDASLELMSSTLGALMSGLIIGGGRSGTDDADDADDSFTAKAFGSEIDGRWTAASYALTSSFLTFLAPPAVPTVDIDLQTVLTEL</sequence>
<dbReference type="InterPro" id="IPR009057">
    <property type="entry name" value="Homeodomain-like_sf"/>
</dbReference>
<reference evidence="4" key="1">
    <citation type="journal article" date="2021" name="PeerJ">
        <title>Extensive microbial diversity within the chicken gut microbiome revealed by metagenomics and culture.</title>
        <authorList>
            <person name="Gilroy R."/>
            <person name="Ravi A."/>
            <person name="Getino M."/>
            <person name="Pursley I."/>
            <person name="Horton D.L."/>
            <person name="Alikhan N.F."/>
            <person name="Baker D."/>
            <person name="Gharbi K."/>
            <person name="Hall N."/>
            <person name="Watson M."/>
            <person name="Adriaenssens E.M."/>
            <person name="Foster-Nyarko E."/>
            <person name="Jarju S."/>
            <person name="Secka A."/>
            <person name="Antonio M."/>
            <person name="Oren A."/>
            <person name="Chaudhuri R.R."/>
            <person name="La Ragione R."/>
            <person name="Hildebrand F."/>
            <person name="Pallen M.J."/>
        </authorList>
    </citation>
    <scope>NUCLEOTIDE SEQUENCE</scope>
    <source>
        <strain evidence="4">CHK32-1732</strain>
    </source>
</reference>
<accession>A0A9D1RQD1</accession>
<evidence type="ECO:0000256" key="1">
    <source>
        <dbReference type="ARBA" id="ARBA00023125"/>
    </source>
</evidence>
<organism evidence="4 5">
    <name type="scientific">Candidatus Corynebacterium avicola</name>
    <dbReference type="NCBI Taxonomy" id="2838527"/>
    <lineage>
        <taxon>Bacteria</taxon>
        <taxon>Bacillati</taxon>
        <taxon>Actinomycetota</taxon>
        <taxon>Actinomycetes</taxon>
        <taxon>Mycobacteriales</taxon>
        <taxon>Corynebacteriaceae</taxon>
        <taxon>Corynebacterium</taxon>
    </lineage>
</organism>
<name>A0A9D1RQD1_9CORY</name>
<dbReference type="Proteomes" id="UP000824190">
    <property type="component" value="Unassembled WGS sequence"/>
</dbReference>
<dbReference type="SUPFAM" id="SSF46689">
    <property type="entry name" value="Homeodomain-like"/>
    <property type="match status" value="1"/>
</dbReference>
<evidence type="ECO:0000256" key="2">
    <source>
        <dbReference type="PROSITE-ProRule" id="PRU00335"/>
    </source>
</evidence>
<dbReference type="GO" id="GO:0003677">
    <property type="term" value="F:DNA binding"/>
    <property type="evidence" value="ECO:0007669"/>
    <property type="project" value="UniProtKB-UniRule"/>
</dbReference>
<proteinExistence type="predicted"/>
<comment type="caution">
    <text evidence="4">The sequence shown here is derived from an EMBL/GenBank/DDBJ whole genome shotgun (WGS) entry which is preliminary data.</text>
</comment>
<dbReference type="AlphaFoldDB" id="A0A9D1RQD1"/>
<gene>
    <name evidence="4" type="ORF">H9870_11260</name>
</gene>
<protein>
    <submittedName>
        <fullName evidence="4">TetR/AcrR family transcriptional regulator</fullName>
    </submittedName>
</protein>
<dbReference type="PROSITE" id="PS50977">
    <property type="entry name" value="HTH_TETR_2"/>
    <property type="match status" value="1"/>
</dbReference>
<feature type="domain" description="HTH tetR-type" evidence="3">
    <location>
        <begin position="10"/>
        <end position="74"/>
    </location>
</feature>
<reference evidence="4" key="2">
    <citation type="submission" date="2021-04" db="EMBL/GenBank/DDBJ databases">
        <authorList>
            <person name="Gilroy R."/>
        </authorList>
    </citation>
    <scope>NUCLEOTIDE SEQUENCE</scope>
    <source>
        <strain evidence="4">CHK32-1732</strain>
    </source>
</reference>
<dbReference type="InterPro" id="IPR001647">
    <property type="entry name" value="HTH_TetR"/>
</dbReference>
<keyword evidence="1 2" id="KW-0238">DNA-binding</keyword>